<evidence type="ECO:0000313" key="2">
    <source>
        <dbReference type="EMBL" id="CAH0371989.1"/>
    </source>
</evidence>
<reference evidence="2" key="1">
    <citation type="submission" date="2021-11" db="EMBL/GenBank/DDBJ databases">
        <authorList>
            <consortium name="Genoscope - CEA"/>
            <person name="William W."/>
        </authorList>
    </citation>
    <scope>NUCLEOTIDE SEQUENCE</scope>
</reference>
<sequence length="488" mass="53095">MGAGSSASAGPGQYSLDDLLTHLSAEGVLTAAKVIATGEDMRLPLPLDYLQDKGAFTADTPDAIIALDLDKFRDAVQSKLIERAAEQAEALEEKPADIYRYLTPLEARRGFPQALAALKANPKLARQPMPGSGRGSKWLPLHCVLLLGPKYPGWWWPLAEPLVKALCKAYPGACEQRVLEGSPHPCGQLPLELAVTKGWDARVVDVVQKTYPKAAETLDPVKVPGGILKKAFPPPGKGLPDQEFLNELGGPEVLSNDIKGATVAVLALSGWNKDKQPTTPKGMRWVRKAAEECRPLPKLEVVMLLPKPDPKNLENGWSDGREVQRLLEEKLHKKACKDAKNASKRAKKAEGFAKKALPFKPGKPVPVDALKAKHAIRESFEAAQIYDQLLADFTEAHQGFVVFEGWEEASKDFVEKRSAVLEKADLIAAAQELFEAVPEGADVGLAARKWVDAQEIRDEQEREKKTLDDIGTGGAPIIRSAPHEGSKL</sequence>
<proteinExistence type="predicted"/>
<dbReference type="OrthoDB" id="10611856at2759"/>
<dbReference type="Proteomes" id="UP000789595">
    <property type="component" value="Unassembled WGS sequence"/>
</dbReference>
<feature type="compositionally biased region" description="Basic and acidic residues" evidence="1">
    <location>
        <begin position="457"/>
        <end position="468"/>
    </location>
</feature>
<dbReference type="EMBL" id="CAKKNE010000003">
    <property type="protein sequence ID" value="CAH0371989.1"/>
    <property type="molecule type" value="Genomic_DNA"/>
</dbReference>
<accession>A0A8J2SSI6</accession>
<name>A0A8J2SSI6_9STRA</name>
<evidence type="ECO:0000313" key="3">
    <source>
        <dbReference type="Proteomes" id="UP000789595"/>
    </source>
</evidence>
<organism evidence="2 3">
    <name type="scientific">Pelagomonas calceolata</name>
    <dbReference type="NCBI Taxonomy" id="35677"/>
    <lineage>
        <taxon>Eukaryota</taxon>
        <taxon>Sar</taxon>
        <taxon>Stramenopiles</taxon>
        <taxon>Ochrophyta</taxon>
        <taxon>Pelagophyceae</taxon>
        <taxon>Pelagomonadales</taxon>
        <taxon>Pelagomonadaceae</taxon>
        <taxon>Pelagomonas</taxon>
    </lineage>
</organism>
<keyword evidence="3" id="KW-1185">Reference proteome</keyword>
<gene>
    <name evidence="2" type="ORF">PECAL_3P19610</name>
</gene>
<protein>
    <submittedName>
        <fullName evidence="2">Uncharacterized protein</fullName>
    </submittedName>
</protein>
<dbReference type="AlphaFoldDB" id="A0A8J2SSI6"/>
<evidence type="ECO:0000256" key="1">
    <source>
        <dbReference type="SAM" id="MobiDB-lite"/>
    </source>
</evidence>
<comment type="caution">
    <text evidence="2">The sequence shown here is derived from an EMBL/GenBank/DDBJ whole genome shotgun (WGS) entry which is preliminary data.</text>
</comment>
<feature type="region of interest" description="Disordered" evidence="1">
    <location>
        <begin position="457"/>
        <end position="488"/>
    </location>
</feature>